<dbReference type="Gene3D" id="3.60.40.10">
    <property type="entry name" value="PPM-type phosphatase domain"/>
    <property type="match status" value="1"/>
</dbReference>
<evidence type="ECO:0000313" key="5">
    <source>
        <dbReference type="Ensembl" id="ENSLLTP00000010128.1"/>
    </source>
</evidence>
<evidence type="ECO:0000256" key="1">
    <source>
        <dbReference type="ARBA" id="ARBA00022723"/>
    </source>
</evidence>
<name>A0A8C5RYJ8_LATLA</name>
<evidence type="ECO:0000259" key="4">
    <source>
        <dbReference type="PROSITE" id="PS51746"/>
    </source>
</evidence>
<dbReference type="PROSITE" id="PS51746">
    <property type="entry name" value="PPM_2"/>
    <property type="match status" value="1"/>
</dbReference>
<dbReference type="GeneTree" id="ENSGT00940000156070"/>
<dbReference type="GO" id="GO:0004722">
    <property type="term" value="F:protein serine/threonine phosphatase activity"/>
    <property type="evidence" value="ECO:0007669"/>
    <property type="project" value="InterPro"/>
</dbReference>
<evidence type="ECO:0000313" key="6">
    <source>
        <dbReference type="Proteomes" id="UP000694406"/>
    </source>
</evidence>
<proteinExistence type="predicted"/>
<organism evidence="5 6">
    <name type="scientific">Laticauda laticaudata</name>
    <name type="common">Blue-ringed sea krait</name>
    <name type="synonym">Blue-lipped sea krait</name>
    <dbReference type="NCBI Taxonomy" id="8630"/>
    <lineage>
        <taxon>Eukaryota</taxon>
        <taxon>Metazoa</taxon>
        <taxon>Chordata</taxon>
        <taxon>Craniata</taxon>
        <taxon>Vertebrata</taxon>
        <taxon>Euteleostomi</taxon>
        <taxon>Lepidosauria</taxon>
        <taxon>Squamata</taxon>
        <taxon>Bifurcata</taxon>
        <taxon>Unidentata</taxon>
        <taxon>Episquamata</taxon>
        <taxon>Toxicofera</taxon>
        <taxon>Serpentes</taxon>
        <taxon>Colubroidea</taxon>
        <taxon>Elapidae</taxon>
        <taxon>Laticaudinae</taxon>
        <taxon>Laticauda</taxon>
    </lineage>
</organism>
<keyword evidence="2" id="KW-0378">Hydrolase</keyword>
<keyword evidence="1" id="KW-0479">Metal-binding</keyword>
<feature type="domain" description="PPM-type phosphatase" evidence="4">
    <location>
        <begin position="23"/>
        <end position="145"/>
    </location>
</feature>
<dbReference type="FunFam" id="3.60.40.10:FF:000077">
    <property type="entry name" value="Protein phosphatase 1A"/>
    <property type="match status" value="1"/>
</dbReference>
<dbReference type="InterPro" id="IPR036457">
    <property type="entry name" value="PPM-type-like_dom_sf"/>
</dbReference>
<dbReference type="Proteomes" id="UP000694406">
    <property type="component" value="Unplaced"/>
</dbReference>
<dbReference type="InterPro" id="IPR000222">
    <property type="entry name" value="PP2C_BS"/>
</dbReference>
<dbReference type="SUPFAM" id="SSF81606">
    <property type="entry name" value="PP2C-like"/>
    <property type="match status" value="1"/>
</dbReference>
<dbReference type="AlphaFoldDB" id="A0A8C5RYJ8"/>
<evidence type="ECO:0000256" key="2">
    <source>
        <dbReference type="ARBA" id="ARBA00022801"/>
    </source>
</evidence>
<dbReference type="Pfam" id="PF00481">
    <property type="entry name" value="PP2C"/>
    <property type="match status" value="1"/>
</dbReference>
<dbReference type="InterPro" id="IPR001932">
    <property type="entry name" value="PPM-type_phosphatase-like_dom"/>
</dbReference>
<dbReference type="PANTHER" id="PTHR47992">
    <property type="entry name" value="PROTEIN PHOSPHATASE"/>
    <property type="match status" value="1"/>
</dbReference>
<evidence type="ECO:0000256" key="3">
    <source>
        <dbReference type="ARBA" id="ARBA00022912"/>
    </source>
</evidence>
<reference evidence="5" key="1">
    <citation type="submission" date="2025-08" db="UniProtKB">
        <authorList>
            <consortium name="Ensembl"/>
        </authorList>
    </citation>
    <scope>IDENTIFICATION</scope>
</reference>
<dbReference type="GO" id="GO:0046872">
    <property type="term" value="F:metal ion binding"/>
    <property type="evidence" value="ECO:0007669"/>
    <property type="project" value="UniProtKB-KW"/>
</dbReference>
<accession>A0A8C5RYJ8</accession>
<keyword evidence="6" id="KW-1185">Reference proteome</keyword>
<reference evidence="5" key="2">
    <citation type="submission" date="2025-09" db="UniProtKB">
        <authorList>
            <consortium name="Ensembl"/>
        </authorList>
    </citation>
    <scope>IDENTIFICATION</scope>
</reference>
<protein>
    <recommendedName>
        <fullName evidence="4">PPM-type phosphatase domain-containing protein</fullName>
    </recommendedName>
</protein>
<keyword evidence="3" id="KW-0904">Protein phosphatase</keyword>
<dbReference type="Ensembl" id="ENSLLTT00000010506.1">
    <property type="protein sequence ID" value="ENSLLTP00000010128.1"/>
    <property type="gene ID" value="ENSLLTG00000007749.1"/>
</dbReference>
<sequence length="145" mass="16149">MGAFLDKPKTEKHNAHGAGNGLRYGLSSMQGWRVEMEDAHTAVVGIPHGLEDWSFFAVYDGHAGSRVANYCSNHLLEHITNNEDFRGTEQPGCALEPSVENVKTWKLLVLCFSVFKCFPSQLKPVLLSLIFPGFSFDNNEIHITI</sequence>
<dbReference type="PROSITE" id="PS01032">
    <property type="entry name" value="PPM_1"/>
    <property type="match status" value="1"/>
</dbReference>
<dbReference type="InterPro" id="IPR015655">
    <property type="entry name" value="PP2C"/>
</dbReference>